<dbReference type="InterPro" id="IPR045073">
    <property type="entry name" value="Omega/Tau-like"/>
</dbReference>
<gene>
    <name evidence="2" type="ORF">BRAA07T30402Z</name>
</gene>
<dbReference type="GO" id="GO:0005829">
    <property type="term" value="C:cytosol"/>
    <property type="evidence" value="ECO:0007669"/>
    <property type="project" value="UniProtKB-SubCell"/>
</dbReference>
<comment type="similarity">
    <text evidence="1">Belongs to the GST superfamily.</text>
</comment>
<accession>A0A3P6BCX0</accession>
<sequence>MNVVQYIDEVWSAKNPLLSSNPYQRAQARFWVDFIDTKVRFSSQRMRYGQQKARYKRRPRKSILKHSRFLTSPTLEEITLVSYTLP</sequence>
<comment type="subcellular location">
    <subcellularLocation>
        <location evidence="1">Cytoplasm</location>
        <location evidence="1">Cytosol</location>
    </subcellularLocation>
</comment>
<comment type="function">
    <text evidence="1">Is involved in the conjugation of reduced glutathione to a wide number of exogenous and endogenous hydrophobic electrophiles.</text>
</comment>
<protein>
    <recommendedName>
        <fullName evidence="1">Glutathione S-transferase</fullName>
        <ecNumber evidence="1">2.5.1.18</ecNumber>
    </recommendedName>
</protein>
<dbReference type="SUPFAM" id="SSF47616">
    <property type="entry name" value="GST C-terminal domain-like"/>
    <property type="match status" value="1"/>
</dbReference>
<evidence type="ECO:0000256" key="1">
    <source>
        <dbReference type="RuleBase" id="RU369102"/>
    </source>
</evidence>
<dbReference type="InterPro" id="IPR036282">
    <property type="entry name" value="Glutathione-S-Trfase_C_sf"/>
</dbReference>
<dbReference type="EC" id="2.5.1.18" evidence="1"/>
<reference evidence="2" key="1">
    <citation type="submission" date="2018-11" db="EMBL/GenBank/DDBJ databases">
        <authorList>
            <consortium name="Genoscope - CEA"/>
            <person name="William W."/>
        </authorList>
    </citation>
    <scope>NUCLEOTIDE SEQUENCE</scope>
</reference>
<dbReference type="PANTHER" id="PTHR11260">
    <property type="entry name" value="GLUTATHIONE S-TRANSFERASE, GST, SUPERFAMILY, GST DOMAIN CONTAINING"/>
    <property type="match status" value="1"/>
</dbReference>
<name>A0A3P6BCX0_BRACM</name>
<evidence type="ECO:0000313" key="2">
    <source>
        <dbReference type="EMBL" id="VDD00196.1"/>
    </source>
</evidence>
<keyword evidence="1" id="KW-0963">Cytoplasm</keyword>
<dbReference type="Gene3D" id="1.20.1050.10">
    <property type="match status" value="1"/>
</dbReference>
<comment type="catalytic activity">
    <reaction evidence="1">
        <text>RX + glutathione = an S-substituted glutathione + a halide anion + H(+)</text>
        <dbReference type="Rhea" id="RHEA:16437"/>
        <dbReference type="ChEBI" id="CHEBI:15378"/>
        <dbReference type="ChEBI" id="CHEBI:16042"/>
        <dbReference type="ChEBI" id="CHEBI:17792"/>
        <dbReference type="ChEBI" id="CHEBI:57925"/>
        <dbReference type="ChEBI" id="CHEBI:90779"/>
        <dbReference type="EC" id="2.5.1.18"/>
    </reaction>
</comment>
<dbReference type="AlphaFoldDB" id="A0A3P6BCX0"/>
<dbReference type="GO" id="GO:0004364">
    <property type="term" value="F:glutathione transferase activity"/>
    <property type="evidence" value="ECO:0007669"/>
    <property type="project" value="UniProtKB-UniRule"/>
</dbReference>
<proteinExistence type="inferred from homology"/>
<dbReference type="Gene3D" id="3.40.30.10">
    <property type="entry name" value="Glutaredoxin"/>
    <property type="match status" value="1"/>
</dbReference>
<organism evidence="2">
    <name type="scientific">Brassica campestris</name>
    <name type="common">Field mustard</name>
    <dbReference type="NCBI Taxonomy" id="3711"/>
    <lineage>
        <taxon>Eukaryota</taxon>
        <taxon>Viridiplantae</taxon>
        <taxon>Streptophyta</taxon>
        <taxon>Embryophyta</taxon>
        <taxon>Tracheophyta</taxon>
        <taxon>Spermatophyta</taxon>
        <taxon>Magnoliopsida</taxon>
        <taxon>eudicotyledons</taxon>
        <taxon>Gunneridae</taxon>
        <taxon>Pentapetalae</taxon>
        <taxon>rosids</taxon>
        <taxon>malvids</taxon>
        <taxon>Brassicales</taxon>
        <taxon>Brassicaceae</taxon>
        <taxon>Brassiceae</taxon>
        <taxon>Brassica</taxon>
    </lineage>
</organism>
<keyword evidence="1" id="KW-0808">Transferase</keyword>
<dbReference type="EMBL" id="LR031574">
    <property type="protein sequence ID" value="VDD00196.1"/>
    <property type="molecule type" value="Genomic_DNA"/>
</dbReference>
<dbReference type="PANTHER" id="PTHR11260:SF584">
    <property type="entry name" value="GLUTATHIONE S-TRANSFERASE U22"/>
    <property type="match status" value="1"/>
</dbReference>